<comment type="similarity">
    <text evidence="1">Belongs to the RutC family.</text>
</comment>
<comment type="caution">
    <text evidence="2">The sequence shown here is derived from an EMBL/GenBank/DDBJ whole genome shotgun (WGS) entry which is preliminary data.</text>
</comment>
<dbReference type="PANTHER" id="PTHR11803:SF58">
    <property type="entry name" value="PROTEIN HMF1-RELATED"/>
    <property type="match status" value="1"/>
</dbReference>
<keyword evidence="3" id="KW-1185">Reference proteome</keyword>
<dbReference type="InterPro" id="IPR006175">
    <property type="entry name" value="YjgF/YER057c/UK114"/>
</dbReference>
<dbReference type="Pfam" id="PF01042">
    <property type="entry name" value="Ribonuc_L-PSP"/>
    <property type="match status" value="1"/>
</dbReference>
<dbReference type="SUPFAM" id="SSF55298">
    <property type="entry name" value="YjgF-like"/>
    <property type="match status" value="1"/>
</dbReference>
<protein>
    <submittedName>
        <fullName evidence="2">RidA family protein</fullName>
    </submittedName>
</protein>
<dbReference type="InterPro" id="IPR035959">
    <property type="entry name" value="RutC-like_sf"/>
</dbReference>
<dbReference type="EMBL" id="BAABAE010000001">
    <property type="protein sequence ID" value="GAA3731322.1"/>
    <property type="molecule type" value="Genomic_DNA"/>
</dbReference>
<reference evidence="3" key="1">
    <citation type="journal article" date="2019" name="Int. J. Syst. Evol. Microbiol.">
        <title>The Global Catalogue of Microorganisms (GCM) 10K type strain sequencing project: providing services to taxonomists for standard genome sequencing and annotation.</title>
        <authorList>
            <consortium name="The Broad Institute Genomics Platform"/>
            <consortium name="The Broad Institute Genome Sequencing Center for Infectious Disease"/>
            <person name="Wu L."/>
            <person name="Ma J."/>
        </authorList>
    </citation>
    <scope>NUCLEOTIDE SEQUENCE [LARGE SCALE GENOMIC DNA]</scope>
    <source>
        <strain evidence="3">JCM 16949</strain>
    </source>
</reference>
<name>A0ABP7F4F1_9MICO</name>
<accession>A0ABP7F4F1</accession>
<gene>
    <name evidence="2" type="ORF">GCM10022239_04900</name>
</gene>
<proteinExistence type="inferred from homology"/>
<dbReference type="Proteomes" id="UP001501004">
    <property type="component" value="Unassembled WGS sequence"/>
</dbReference>
<dbReference type="RefSeq" id="WP_344753321.1">
    <property type="nucleotide sequence ID" value="NZ_BAABAE010000001.1"/>
</dbReference>
<dbReference type="Gene3D" id="3.30.1330.40">
    <property type="entry name" value="RutC-like"/>
    <property type="match status" value="1"/>
</dbReference>
<dbReference type="PANTHER" id="PTHR11803">
    <property type="entry name" value="2-IMINOBUTANOATE/2-IMINOPROPANOATE DEAMINASE RIDA"/>
    <property type="match status" value="1"/>
</dbReference>
<organism evidence="2 3">
    <name type="scientific">Leifsonella bigeumensis</name>
    <dbReference type="NCBI Taxonomy" id="433643"/>
    <lineage>
        <taxon>Bacteria</taxon>
        <taxon>Bacillati</taxon>
        <taxon>Actinomycetota</taxon>
        <taxon>Actinomycetes</taxon>
        <taxon>Micrococcales</taxon>
        <taxon>Microbacteriaceae</taxon>
        <taxon>Leifsonella</taxon>
    </lineage>
</organism>
<dbReference type="CDD" id="cd00448">
    <property type="entry name" value="YjgF_YER057c_UK114_family"/>
    <property type="match status" value="1"/>
</dbReference>
<evidence type="ECO:0000256" key="1">
    <source>
        <dbReference type="ARBA" id="ARBA00010552"/>
    </source>
</evidence>
<evidence type="ECO:0000313" key="3">
    <source>
        <dbReference type="Proteomes" id="UP001501004"/>
    </source>
</evidence>
<evidence type="ECO:0000313" key="2">
    <source>
        <dbReference type="EMBL" id="GAA3731322.1"/>
    </source>
</evidence>
<sequence>MSRPQIEFIAAPHDLPFSTAVRVGDMLYLSGQIGVRSDGVLAEGFQAQARQTMDNIAASLTLAGSSMADVVKATIMIADMARWGEFNTIYLEYFDAGRLPARSAFGANALALGAEVEVECWAYAPA</sequence>